<feature type="region of interest" description="Disordered" evidence="1">
    <location>
        <begin position="1"/>
        <end position="22"/>
    </location>
</feature>
<name>A0ABT2ISK3_9FLAO</name>
<reference evidence="3 4" key="1">
    <citation type="submission" date="2022-09" db="EMBL/GenBank/DDBJ databases">
        <title>Chryseobacterium oleae sp.nov., isolated from the inter-root soil of Pyrola calliantha H. Andr. in Tibet.</title>
        <authorList>
            <person name="Li Z."/>
        </authorList>
    </citation>
    <scope>NUCLEOTIDE SEQUENCE [LARGE SCALE GENOMIC DNA]</scope>
    <source>
        <strain evidence="4">pc1-10</strain>
    </source>
</reference>
<keyword evidence="4" id="KW-1185">Reference proteome</keyword>
<evidence type="ECO:0000313" key="4">
    <source>
        <dbReference type="Proteomes" id="UP001525566"/>
    </source>
</evidence>
<gene>
    <name evidence="3" type="ORF">N0B48_07935</name>
</gene>
<dbReference type="EMBL" id="JAOAMU010000002">
    <property type="protein sequence ID" value="MCT2561810.1"/>
    <property type="molecule type" value="Genomic_DNA"/>
</dbReference>
<proteinExistence type="predicted"/>
<dbReference type="InterPro" id="IPR057154">
    <property type="entry name" value="DUF7832"/>
</dbReference>
<dbReference type="RefSeq" id="WP_259838076.1">
    <property type="nucleotide sequence ID" value="NZ_JAOAMU010000002.1"/>
</dbReference>
<evidence type="ECO:0000259" key="2">
    <source>
        <dbReference type="Pfam" id="PF25191"/>
    </source>
</evidence>
<comment type="caution">
    <text evidence="3">The sequence shown here is derived from an EMBL/GenBank/DDBJ whole genome shotgun (WGS) entry which is preliminary data.</text>
</comment>
<accession>A0ABT2ISK3</accession>
<evidence type="ECO:0000313" key="3">
    <source>
        <dbReference type="EMBL" id="MCT2561810.1"/>
    </source>
</evidence>
<feature type="domain" description="DUF7832" evidence="2">
    <location>
        <begin position="3"/>
        <end position="117"/>
    </location>
</feature>
<sequence>MSYDKIEWHSEGEDFPKDAKPEDGGTHIGMFLTWIIQNNLIGKLYKEISQESINKVKRQEMTGRDFLIEECDSKFYDEVLNDEGNEFVDYYYEDDGDENYFGDYARVFSEYDNVYEVENSSKNYDKIKPVIEMRYQEWKNNNRKS</sequence>
<dbReference type="Proteomes" id="UP001525566">
    <property type="component" value="Unassembled WGS sequence"/>
</dbReference>
<protein>
    <recommendedName>
        <fullName evidence="2">DUF7832 domain-containing protein</fullName>
    </recommendedName>
</protein>
<evidence type="ECO:0000256" key="1">
    <source>
        <dbReference type="SAM" id="MobiDB-lite"/>
    </source>
</evidence>
<dbReference type="Pfam" id="PF25191">
    <property type="entry name" value="DUF7832"/>
    <property type="match status" value="1"/>
</dbReference>
<organism evidence="3 4">
    <name type="scientific">Chryseobacterium herbae</name>
    <dbReference type="NCBI Taxonomy" id="2976476"/>
    <lineage>
        <taxon>Bacteria</taxon>
        <taxon>Pseudomonadati</taxon>
        <taxon>Bacteroidota</taxon>
        <taxon>Flavobacteriia</taxon>
        <taxon>Flavobacteriales</taxon>
        <taxon>Weeksellaceae</taxon>
        <taxon>Chryseobacterium group</taxon>
        <taxon>Chryseobacterium</taxon>
    </lineage>
</organism>